<protein>
    <submittedName>
        <fullName evidence="2">Sulfate adenylyltransferase</fullName>
    </submittedName>
</protein>
<dbReference type="HOGENOM" id="CLU_2850208_0_0_1"/>
<comment type="caution">
    <text evidence="2">The sequence shown here is derived from an EMBL/GenBank/DDBJ whole genome shotgun (WGS) entry which is preliminary data.</text>
</comment>
<evidence type="ECO:0000259" key="1">
    <source>
        <dbReference type="Pfam" id="PF01747"/>
    </source>
</evidence>
<dbReference type="AlphaFoldDB" id="A0A098VUK8"/>
<evidence type="ECO:0000313" key="3">
    <source>
        <dbReference type="Proteomes" id="UP000029725"/>
    </source>
</evidence>
<dbReference type="SUPFAM" id="SSF52374">
    <property type="entry name" value="Nucleotidylyl transferase"/>
    <property type="match status" value="1"/>
</dbReference>
<dbReference type="EMBL" id="JMKJ01000066">
    <property type="protein sequence ID" value="KGG52534.1"/>
    <property type="molecule type" value="Genomic_DNA"/>
</dbReference>
<dbReference type="VEuPathDB" id="MicrosporidiaDB:DI09_15p10"/>
<feature type="domain" description="Sulphate adenylyltransferase catalytic" evidence="1">
    <location>
        <begin position="1"/>
        <end position="31"/>
    </location>
</feature>
<keyword evidence="2" id="KW-0548">Nucleotidyltransferase</keyword>
<dbReference type="RefSeq" id="XP_013239007.1">
    <property type="nucleotide sequence ID" value="XM_013383553.1"/>
</dbReference>
<reference evidence="2 3" key="1">
    <citation type="submission" date="2014-04" db="EMBL/GenBank/DDBJ databases">
        <title>A new species of microsporidia sheds light on the evolution of extreme parasitism.</title>
        <authorList>
            <person name="Haag K.L."/>
            <person name="James T.Y."/>
            <person name="Larsson R."/>
            <person name="Schaer T.M."/>
            <person name="Refardt D."/>
            <person name="Pombert J.-F."/>
            <person name="Ebert D."/>
        </authorList>
    </citation>
    <scope>NUCLEOTIDE SEQUENCE [LARGE SCALE GENOMIC DNA]</scope>
    <source>
        <strain evidence="2 3">UGP3</strain>
        <tissue evidence="2">Spores</tissue>
    </source>
</reference>
<dbReference type="GeneID" id="25258535"/>
<evidence type="ECO:0000313" key="2">
    <source>
        <dbReference type="EMBL" id="KGG52534.1"/>
    </source>
</evidence>
<dbReference type="Gene3D" id="3.40.50.620">
    <property type="entry name" value="HUPs"/>
    <property type="match status" value="1"/>
</dbReference>
<gene>
    <name evidence="2" type="ORF">DI09_15p10</name>
</gene>
<dbReference type="GO" id="GO:0004781">
    <property type="term" value="F:sulfate adenylyltransferase (ATP) activity"/>
    <property type="evidence" value="ECO:0007669"/>
    <property type="project" value="InterPro"/>
</dbReference>
<dbReference type="Proteomes" id="UP000029725">
    <property type="component" value="Unassembled WGS sequence"/>
</dbReference>
<keyword evidence="2" id="KW-0808">Transferase</keyword>
<keyword evidence="3" id="KW-1185">Reference proteome</keyword>
<sequence length="65" mass="7369">MEIAGRGGAFLDAIMRKNYACTKFIVERDHMQDLGEQNIPKRCSIKTKRSKFSYGCDILGNLQSL</sequence>
<accession>A0A098VUK8</accession>
<dbReference type="InterPro" id="IPR014729">
    <property type="entry name" value="Rossmann-like_a/b/a_fold"/>
</dbReference>
<name>A0A098VUK8_9MICR</name>
<proteinExistence type="predicted"/>
<dbReference type="InterPro" id="IPR024951">
    <property type="entry name" value="Sulfurylase_cat_dom"/>
</dbReference>
<organism evidence="2 3">
    <name type="scientific">Mitosporidium daphniae</name>
    <dbReference type="NCBI Taxonomy" id="1485682"/>
    <lineage>
        <taxon>Eukaryota</taxon>
        <taxon>Fungi</taxon>
        <taxon>Fungi incertae sedis</taxon>
        <taxon>Microsporidia</taxon>
        <taxon>Mitosporidium</taxon>
    </lineage>
</organism>
<dbReference type="Pfam" id="PF01747">
    <property type="entry name" value="ATP-sulfurylase"/>
    <property type="match status" value="1"/>
</dbReference>